<reference evidence="1" key="1">
    <citation type="journal article" date="2014" name="Int. J. Syst. Evol. Microbiol.">
        <title>Complete genome sequence of Corynebacterium casei LMG S-19264T (=DSM 44701T), isolated from a smear-ripened cheese.</title>
        <authorList>
            <consortium name="US DOE Joint Genome Institute (JGI-PGF)"/>
            <person name="Walter F."/>
            <person name="Albersmeier A."/>
            <person name="Kalinowski J."/>
            <person name="Ruckert C."/>
        </authorList>
    </citation>
    <scope>NUCLEOTIDE SEQUENCE</scope>
    <source>
        <strain evidence="1">KCTC 32422</strain>
    </source>
</reference>
<dbReference type="EMBL" id="BMZD01000016">
    <property type="protein sequence ID" value="GHA08788.1"/>
    <property type="molecule type" value="Genomic_DNA"/>
</dbReference>
<dbReference type="Proteomes" id="UP000634139">
    <property type="component" value="Unassembled WGS sequence"/>
</dbReference>
<dbReference type="Pfam" id="PF12686">
    <property type="entry name" value="DUF3800"/>
    <property type="match status" value="1"/>
</dbReference>
<comment type="caution">
    <text evidence="1">The sequence shown here is derived from an EMBL/GenBank/DDBJ whole genome shotgun (WGS) entry which is preliminary data.</text>
</comment>
<proteinExistence type="predicted"/>
<organism evidence="1 2">
    <name type="scientific">Novosphingobium arvoryzae</name>
    <dbReference type="NCBI Taxonomy" id="1256514"/>
    <lineage>
        <taxon>Bacteria</taxon>
        <taxon>Pseudomonadati</taxon>
        <taxon>Pseudomonadota</taxon>
        <taxon>Alphaproteobacteria</taxon>
        <taxon>Sphingomonadales</taxon>
        <taxon>Sphingomonadaceae</taxon>
        <taxon>Novosphingobium</taxon>
    </lineage>
</organism>
<dbReference type="RefSeq" id="WP_189543296.1">
    <property type="nucleotide sequence ID" value="NZ_BMZD01000016.1"/>
</dbReference>
<evidence type="ECO:0008006" key="3">
    <source>
        <dbReference type="Google" id="ProtNLM"/>
    </source>
</evidence>
<keyword evidence="2" id="KW-1185">Reference proteome</keyword>
<evidence type="ECO:0000313" key="2">
    <source>
        <dbReference type="Proteomes" id="UP000634139"/>
    </source>
</evidence>
<reference evidence="1" key="2">
    <citation type="submission" date="2020-09" db="EMBL/GenBank/DDBJ databases">
        <authorList>
            <person name="Sun Q."/>
            <person name="Kim S."/>
        </authorList>
    </citation>
    <scope>NUCLEOTIDE SEQUENCE</scope>
    <source>
        <strain evidence="1">KCTC 32422</strain>
    </source>
</reference>
<sequence length="253" mass="27834">MKVLFLDESGDHNLTVIDPLYPVFVLGGVIMDRDYARNEVAAALDKFKLSMFGTTDIVLHTADIARNRAGFERLKDAGFRQAFYAEINALMAQLEYQVVACVVHKDVHLQRYGLAAVDPYMLSLDILVERFCLDVGPVAGGGIIVAEKRGSTLDRGIELAWLNLKIQGTRFMQAADIERRVRGLHLRDKKENIAGLQLADLVVSPIGRHVLGKPDKADWAIVESKLRRSASGRTDGFGLVVLPKKAGPAPATQ</sequence>
<accession>A0A918VMX2</accession>
<dbReference type="AlphaFoldDB" id="A0A918VMX2"/>
<protein>
    <recommendedName>
        <fullName evidence="3">DUF3800 domain-containing protein</fullName>
    </recommendedName>
</protein>
<gene>
    <name evidence="1" type="ORF">GCM10011617_31500</name>
</gene>
<evidence type="ECO:0000313" key="1">
    <source>
        <dbReference type="EMBL" id="GHA08788.1"/>
    </source>
</evidence>
<name>A0A918VMX2_9SPHN</name>
<dbReference type="InterPro" id="IPR024524">
    <property type="entry name" value="DUF3800"/>
</dbReference>